<dbReference type="PANTHER" id="PTHR21721">
    <property type="entry name" value="GH09876P-RELATED"/>
    <property type="match status" value="1"/>
</dbReference>
<feature type="region of interest" description="Disordered" evidence="1">
    <location>
        <begin position="203"/>
        <end position="228"/>
    </location>
</feature>
<feature type="chain" id="PRO_5009875613" evidence="2">
    <location>
        <begin position="33"/>
        <end position="253"/>
    </location>
</feature>
<name>A0A1L8EIW1_HAEIR</name>
<dbReference type="AlphaFoldDB" id="A0A1L8EIW1"/>
<evidence type="ECO:0000313" key="4">
    <source>
        <dbReference type="EMBL" id="JAV18637.1"/>
    </source>
</evidence>
<protein>
    <submittedName>
        <fullName evidence="4">Putative secreted protein</fullName>
    </submittedName>
</protein>
<feature type="compositionally biased region" description="Pro residues" evidence="1">
    <location>
        <begin position="215"/>
        <end position="224"/>
    </location>
</feature>
<dbReference type="PANTHER" id="PTHR21721:SF26">
    <property type="entry name" value="DUF753 DOMAIN-CONTAINING PROTEIN-RELATED"/>
    <property type="match status" value="1"/>
</dbReference>
<accession>A0A1L8EIW1</accession>
<feature type="signal peptide" evidence="2">
    <location>
        <begin position="1"/>
        <end position="32"/>
    </location>
</feature>
<organism evidence="4">
    <name type="scientific">Haematobia irritans</name>
    <name type="common">Horn fly</name>
    <name type="synonym">Conops irritans</name>
    <dbReference type="NCBI Taxonomy" id="7368"/>
    <lineage>
        <taxon>Eukaryota</taxon>
        <taxon>Metazoa</taxon>
        <taxon>Ecdysozoa</taxon>
        <taxon>Arthropoda</taxon>
        <taxon>Hexapoda</taxon>
        <taxon>Insecta</taxon>
        <taxon>Pterygota</taxon>
        <taxon>Neoptera</taxon>
        <taxon>Endopterygota</taxon>
        <taxon>Diptera</taxon>
        <taxon>Brachycera</taxon>
        <taxon>Muscomorpha</taxon>
        <taxon>Muscoidea</taxon>
        <taxon>Muscidae</taxon>
        <taxon>Haematobia</taxon>
    </lineage>
</organism>
<dbReference type="InterPro" id="IPR008472">
    <property type="entry name" value="DUF753"/>
</dbReference>
<keyword evidence="2" id="KW-0732">Signal</keyword>
<evidence type="ECO:0000256" key="1">
    <source>
        <dbReference type="SAM" id="MobiDB-lite"/>
    </source>
</evidence>
<evidence type="ECO:0000256" key="2">
    <source>
        <dbReference type="SAM" id="SignalP"/>
    </source>
</evidence>
<dbReference type="EMBL" id="GFDG01000162">
    <property type="protein sequence ID" value="JAV18637.1"/>
    <property type="molecule type" value="Transcribed_RNA"/>
</dbReference>
<evidence type="ECO:0000259" key="3">
    <source>
        <dbReference type="Pfam" id="PF05444"/>
    </source>
</evidence>
<dbReference type="Pfam" id="PF05444">
    <property type="entry name" value="DUF753"/>
    <property type="match status" value="1"/>
</dbReference>
<proteinExistence type="predicted"/>
<reference evidence="4" key="1">
    <citation type="submission" date="2017-01" db="EMBL/GenBank/DDBJ databases">
        <title>An insight into the sialome and mialome of the horn fly, Haematobia irritans.</title>
        <authorList>
            <person name="Breijo M."/>
            <person name="Boiani M."/>
            <person name="Ures X."/>
            <person name="Rocha S."/>
            <person name="Sequeira M."/>
            <person name="Ribeiro J.M."/>
        </authorList>
    </citation>
    <scope>NUCLEOTIDE SEQUENCE</scope>
</reference>
<sequence>MLLPSHCDNICGATKFLLLVLLLVFQIDSNAAERSCNVCEGDDCNQIGHERKEICNNGQQVCATVFDGESILAKGCLNTIPENLRMKCQGSEVDILNQCHKCNDDDCNEWIPSAFFCVQCDSKTDPTCTIQDDIIYKDPTRCNLNRVPNILCYALKKGDRIKRGCATTLEEQKTCLTSDGCYFCNPSIMPGCNSLIPFLEDSDEQTTESPTHQPTKPPPQPPVTLKPNTGAAIGASASSYIVIATALFWKYLW</sequence>
<feature type="domain" description="DUF753" evidence="3">
    <location>
        <begin position="117"/>
        <end position="193"/>
    </location>
</feature>